<dbReference type="Proteomes" id="UP000179252">
    <property type="component" value="Unassembled WGS sequence"/>
</dbReference>
<evidence type="ECO:0000256" key="1">
    <source>
        <dbReference type="SAM" id="MobiDB-lite"/>
    </source>
</evidence>
<dbReference type="AlphaFoldDB" id="A0A1F5FYS1"/>
<evidence type="ECO:0000313" key="3">
    <source>
        <dbReference type="EMBL" id="OGD84742.1"/>
    </source>
</evidence>
<feature type="transmembrane region" description="Helical" evidence="2">
    <location>
        <begin position="6"/>
        <end position="24"/>
    </location>
</feature>
<organism evidence="3 4">
    <name type="scientific">Candidatus Curtissbacteria bacterium RBG_13_40_7</name>
    <dbReference type="NCBI Taxonomy" id="1797706"/>
    <lineage>
        <taxon>Bacteria</taxon>
        <taxon>Candidatus Curtissiibacteriota</taxon>
    </lineage>
</organism>
<keyword evidence="2" id="KW-0472">Membrane</keyword>
<feature type="compositionally biased region" description="Low complexity" evidence="1">
    <location>
        <begin position="32"/>
        <end position="41"/>
    </location>
</feature>
<sequence>MKVSPFIPGVIGVVIVVAIGAAVLSKRTSSSQTSVTSTSVTDQITNEENTPNVPLPTEEDIIRTFYNLINEGRPADAISMMTSFLVGNDTSKQAWGVQFNSFKSVKVLAIEPSMQEEWTSTKHTYKVTLDVQMKPEAQNAPIPNYGWENGQNIRWITLEKVENLFKIVVIATGP</sequence>
<dbReference type="EMBL" id="MFAU01000013">
    <property type="protein sequence ID" value="OGD84742.1"/>
    <property type="molecule type" value="Genomic_DNA"/>
</dbReference>
<feature type="region of interest" description="Disordered" evidence="1">
    <location>
        <begin position="32"/>
        <end position="56"/>
    </location>
</feature>
<keyword evidence="2" id="KW-1133">Transmembrane helix</keyword>
<feature type="compositionally biased region" description="Polar residues" evidence="1">
    <location>
        <begin position="42"/>
        <end position="52"/>
    </location>
</feature>
<proteinExistence type="predicted"/>
<accession>A0A1F5FYS1</accession>
<protein>
    <submittedName>
        <fullName evidence="3">Uncharacterized protein</fullName>
    </submittedName>
</protein>
<gene>
    <name evidence="3" type="ORF">A2165_03185</name>
</gene>
<evidence type="ECO:0000256" key="2">
    <source>
        <dbReference type="SAM" id="Phobius"/>
    </source>
</evidence>
<evidence type="ECO:0000313" key="4">
    <source>
        <dbReference type="Proteomes" id="UP000179252"/>
    </source>
</evidence>
<name>A0A1F5FYS1_9BACT</name>
<comment type="caution">
    <text evidence="3">The sequence shown here is derived from an EMBL/GenBank/DDBJ whole genome shotgun (WGS) entry which is preliminary data.</text>
</comment>
<reference evidence="3 4" key="1">
    <citation type="journal article" date="2016" name="Nat. Commun.">
        <title>Thousands of microbial genomes shed light on interconnected biogeochemical processes in an aquifer system.</title>
        <authorList>
            <person name="Anantharaman K."/>
            <person name="Brown C.T."/>
            <person name="Hug L.A."/>
            <person name="Sharon I."/>
            <person name="Castelle C.J."/>
            <person name="Probst A.J."/>
            <person name="Thomas B.C."/>
            <person name="Singh A."/>
            <person name="Wilkins M.J."/>
            <person name="Karaoz U."/>
            <person name="Brodie E.L."/>
            <person name="Williams K.H."/>
            <person name="Hubbard S.S."/>
            <person name="Banfield J.F."/>
        </authorList>
    </citation>
    <scope>NUCLEOTIDE SEQUENCE [LARGE SCALE GENOMIC DNA]</scope>
</reference>
<keyword evidence="2" id="KW-0812">Transmembrane</keyword>